<dbReference type="InterPro" id="IPR032423">
    <property type="entry name" value="AAA_assoc_2"/>
</dbReference>
<dbReference type="Gene3D" id="1.10.8.60">
    <property type="match status" value="1"/>
</dbReference>
<evidence type="ECO:0000313" key="8">
    <source>
        <dbReference type="Proteomes" id="UP001589814"/>
    </source>
</evidence>
<organism evidence="7 8">
    <name type="scientific">Kushneria aurantia</name>
    <dbReference type="NCBI Taxonomy" id="504092"/>
    <lineage>
        <taxon>Bacteria</taxon>
        <taxon>Pseudomonadati</taxon>
        <taxon>Pseudomonadota</taxon>
        <taxon>Gammaproteobacteria</taxon>
        <taxon>Oceanospirillales</taxon>
        <taxon>Halomonadaceae</taxon>
        <taxon>Kushneria</taxon>
    </lineage>
</organism>
<proteinExistence type="inferred from homology"/>
<evidence type="ECO:0000256" key="3">
    <source>
        <dbReference type="ARBA" id="ARBA00020776"/>
    </source>
</evidence>
<dbReference type="Pfam" id="PF00004">
    <property type="entry name" value="AAA"/>
    <property type="match status" value="1"/>
</dbReference>
<dbReference type="SUPFAM" id="SSF52540">
    <property type="entry name" value="P-loop containing nucleoside triphosphate hydrolases"/>
    <property type="match status" value="1"/>
</dbReference>
<evidence type="ECO:0000256" key="1">
    <source>
        <dbReference type="ARBA" id="ARBA00002393"/>
    </source>
</evidence>
<accession>A0ABV6G3W4</accession>
<dbReference type="InterPro" id="IPR003959">
    <property type="entry name" value="ATPase_AAA_core"/>
</dbReference>
<dbReference type="InterPro" id="IPR051314">
    <property type="entry name" value="AAA_ATPase_RarA/MGS1/WRNIP1"/>
</dbReference>
<dbReference type="Pfam" id="PF16193">
    <property type="entry name" value="AAA_assoc_2"/>
    <property type="match status" value="1"/>
</dbReference>
<dbReference type="InterPro" id="IPR021886">
    <property type="entry name" value="MgsA_C"/>
</dbReference>
<dbReference type="PANTHER" id="PTHR13779">
    <property type="entry name" value="WERNER HELICASE-INTERACTING PROTEIN 1 FAMILY MEMBER"/>
    <property type="match status" value="1"/>
</dbReference>
<gene>
    <name evidence="7" type="ORF">ACFFHW_10035</name>
</gene>
<sequence>MSDLFDPDAPPGQPLAARLRPARLEDYVGQSHLLGPDRPLTRALQRDQLYSMILWGPPGVGKTTLARLIAGTTRSHFATLSAVSAGVKEIRAAAFEAQQRGQSGQRTLLFVDEVHRFNKAQQDAFLPWVEEGVFTFIGATTENPSFELNNALLSRARVHVLKPLTHEELRRVVDRALSEPAGLGEMGIEAPEAVRDLLAHAADGDARRALNLLEIAADMADAESGGGPLQLSEAVIEEVLGESTRRLDRGGDIFYDQISALHKSVRGSAPDAALYWFCRMLDGGADPLYIARRVVRMASEEIGNADPRALRVALDGWQVQERLGSPEGELAVAQAILYIASAPKSNAAYVAYNKAREHVAATGGLEVPVHLRNAPTGLMKSLGHGREYRYAHDEPHAYAAGEVYFPDKLAGTRYYHPVDRGLEKRIADKLDWLAGLDVAATDGRSGGGKAS</sequence>
<dbReference type="InterPro" id="IPR027417">
    <property type="entry name" value="P-loop_NTPase"/>
</dbReference>
<keyword evidence="8" id="KW-1185">Reference proteome</keyword>
<dbReference type="InterPro" id="IPR008921">
    <property type="entry name" value="DNA_pol3_clamp-load_cplx_C"/>
</dbReference>
<evidence type="ECO:0000256" key="2">
    <source>
        <dbReference type="ARBA" id="ARBA00008959"/>
    </source>
</evidence>
<dbReference type="Gene3D" id="1.10.3710.10">
    <property type="entry name" value="DNA polymerase III clamp loader subunits, C-terminal domain"/>
    <property type="match status" value="1"/>
</dbReference>
<dbReference type="Gene3D" id="3.40.50.300">
    <property type="entry name" value="P-loop containing nucleotide triphosphate hydrolases"/>
    <property type="match status" value="1"/>
</dbReference>
<keyword evidence="5" id="KW-0067">ATP-binding</keyword>
<dbReference type="PANTHER" id="PTHR13779:SF7">
    <property type="entry name" value="ATPASE WRNIP1"/>
    <property type="match status" value="1"/>
</dbReference>
<feature type="domain" description="AAA+ ATPase" evidence="6">
    <location>
        <begin position="48"/>
        <end position="164"/>
    </location>
</feature>
<evidence type="ECO:0000313" key="7">
    <source>
        <dbReference type="EMBL" id="MFC0268316.1"/>
    </source>
</evidence>
<protein>
    <recommendedName>
        <fullName evidence="3">Replication-associated recombination protein A</fullName>
    </recommendedName>
</protein>
<name>A0ABV6G3W4_9GAMM</name>
<comment type="similarity">
    <text evidence="2">Belongs to the AAA ATPase family. RarA/MGS1/WRNIP1 subfamily.</text>
</comment>
<keyword evidence="4" id="KW-0547">Nucleotide-binding</keyword>
<dbReference type="Proteomes" id="UP001589814">
    <property type="component" value="Unassembled WGS sequence"/>
</dbReference>
<dbReference type="CDD" id="cd18139">
    <property type="entry name" value="HLD_clamp_RarA"/>
    <property type="match status" value="1"/>
</dbReference>
<dbReference type="RefSeq" id="WP_019952715.1">
    <property type="nucleotide sequence ID" value="NZ_JBHLVX010000041.1"/>
</dbReference>
<comment type="caution">
    <text evidence="7">The sequence shown here is derived from an EMBL/GenBank/DDBJ whole genome shotgun (WGS) entry which is preliminary data.</text>
</comment>
<comment type="function">
    <text evidence="1">DNA-dependent ATPase that plays important roles in cellular responses to stalled DNA replication processes.</text>
</comment>
<evidence type="ECO:0000259" key="6">
    <source>
        <dbReference type="SMART" id="SM00382"/>
    </source>
</evidence>
<dbReference type="CDD" id="cd00009">
    <property type="entry name" value="AAA"/>
    <property type="match status" value="1"/>
</dbReference>
<dbReference type="Gene3D" id="1.20.272.10">
    <property type="match status" value="1"/>
</dbReference>
<evidence type="ECO:0000256" key="4">
    <source>
        <dbReference type="ARBA" id="ARBA00022741"/>
    </source>
</evidence>
<evidence type="ECO:0000256" key="5">
    <source>
        <dbReference type="ARBA" id="ARBA00022840"/>
    </source>
</evidence>
<dbReference type="InterPro" id="IPR003593">
    <property type="entry name" value="AAA+_ATPase"/>
</dbReference>
<dbReference type="SMART" id="SM00382">
    <property type="entry name" value="AAA"/>
    <property type="match status" value="1"/>
</dbReference>
<dbReference type="Pfam" id="PF12002">
    <property type="entry name" value="MgsA_C"/>
    <property type="match status" value="1"/>
</dbReference>
<reference evidence="7 8" key="1">
    <citation type="submission" date="2024-09" db="EMBL/GenBank/DDBJ databases">
        <authorList>
            <person name="Sun Q."/>
            <person name="Mori K."/>
        </authorList>
    </citation>
    <scope>NUCLEOTIDE SEQUENCE [LARGE SCALE GENOMIC DNA]</scope>
    <source>
        <strain evidence="7 8">CCM 7415</strain>
    </source>
</reference>
<dbReference type="EMBL" id="JBHLVX010000041">
    <property type="protein sequence ID" value="MFC0268316.1"/>
    <property type="molecule type" value="Genomic_DNA"/>
</dbReference>
<dbReference type="SUPFAM" id="SSF48019">
    <property type="entry name" value="post-AAA+ oligomerization domain-like"/>
    <property type="match status" value="1"/>
</dbReference>